<keyword evidence="4" id="KW-1185">Reference proteome</keyword>
<protein>
    <submittedName>
        <fullName evidence="3">2'-deoxycytidine 5'-triphosphate deaminase</fullName>
        <ecNumber evidence="3">3.5.4.13</ecNumber>
    </submittedName>
</protein>
<keyword evidence="3" id="KW-0378">Hydrolase</keyword>
<dbReference type="GO" id="GO:0008829">
    <property type="term" value="F:dCTP deaminase activity"/>
    <property type="evidence" value="ECO:0007669"/>
    <property type="project" value="UniProtKB-EC"/>
</dbReference>
<dbReference type="Pfam" id="PF22569">
    <property type="entry name" value="DCD_C"/>
    <property type="match status" value="1"/>
</dbReference>
<proteinExistence type="predicted"/>
<dbReference type="InterPro" id="IPR010550">
    <property type="entry name" value="DCD_N"/>
</dbReference>
<organism evidence="3 4">
    <name type="scientific">Candidatus Liberibacter africanus PTSAPSY</name>
    <dbReference type="NCBI Taxonomy" id="1277257"/>
    <lineage>
        <taxon>Bacteria</taxon>
        <taxon>Pseudomonadati</taxon>
        <taxon>Pseudomonadota</taxon>
        <taxon>Alphaproteobacteria</taxon>
        <taxon>Hyphomicrobiales</taxon>
        <taxon>Rhizobiaceae</taxon>
        <taxon>Liberibacter</taxon>
    </lineage>
</organism>
<dbReference type="InterPro" id="IPR053811">
    <property type="entry name" value="DCD_C"/>
</dbReference>
<dbReference type="AlphaFoldDB" id="A0A0G3I2Q6"/>
<dbReference type="InterPro" id="IPR036157">
    <property type="entry name" value="dUTPase-like_sf"/>
</dbReference>
<evidence type="ECO:0000259" key="1">
    <source>
        <dbReference type="Pfam" id="PF06559"/>
    </source>
</evidence>
<dbReference type="OrthoDB" id="9807211at2"/>
<dbReference type="Proteomes" id="UP000035503">
    <property type="component" value="Chromosome"/>
</dbReference>
<gene>
    <name evidence="3" type="ORF">G293_02730</name>
</gene>
<dbReference type="GO" id="GO:0009394">
    <property type="term" value="P:2'-deoxyribonucleotide metabolic process"/>
    <property type="evidence" value="ECO:0007669"/>
    <property type="project" value="InterPro"/>
</dbReference>
<dbReference type="EMBL" id="CP004021">
    <property type="protein sequence ID" value="AKK20174.1"/>
    <property type="molecule type" value="Genomic_DNA"/>
</dbReference>
<dbReference type="PANTHER" id="PTHR42680:SF3">
    <property type="entry name" value="DCTP DEAMINASE"/>
    <property type="match status" value="1"/>
</dbReference>
<dbReference type="PANTHER" id="PTHR42680">
    <property type="entry name" value="DCTP DEAMINASE"/>
    <property type="match status" value="1"/>
</dbReference>
<dbReference type="PATRIC" id="fig|1277257.4.peg.590"/>
<accession>A0A0G3I2Q6</accession>
<dbReference type="RefSeq" id="WP_047264199.1">
    <property type="nucleotide sequence ID" value="NZ_CP004021.1"/>
</dbReference>
<dbReference type="NCBIfam" id="NF005734">
    <property type="entry name" value="PRK07559.1"/>
    <property type="match status" value="1"/>
</dbReference>
<name>A0A0G3I2Q6_LIBAF</name>
<evidence type="ECO:0000313" key="4">
    <source>
        <dbReference type="Proteomes" id="UP000035503"/>
    </source>
</evidence>
<dbReference type="Gene3D" id="2.70.40.10">
    <property type="match status" value="2"/>
</dbReference>
<feature type="domain" description="2'-deoxycytidine 5'-triphosphate deaminase N-terminal" evidence="1">
    <location>
        <begin position="3"/>
        <end position="163"/>
    </location>
</feature>
<evidence type="ECO:0000259" key="2">
    <source>
        <dbReference type="Pfam" id="PF22569"/>
    </source>
</evidence>
<sequence>MEKGVLPDKAIAALIESGNILSDCPVDKDQIQPASLDLRLSSKAYRVSASFLPNGEDLVLDKIERFKLHEIDLSRGAVLEANCVYIVPLMERLDLKKGIFAYANPKSSIGRIDVFARLIVDRCQKFDRIPANYNGPLYLEISPSSFPVFVRAGSRLSQIRLVDEQRFCSSKELREIHKDTPLVRGGLLNFSEEGIALSIDLKGEKDGKGVVGYKSKRHTTRIDIDSQKKYEIRDFWDPLYAENGSSLVLDPNEFYIFASREFLQIPPFLAAEMSPYDPLIGEFRVHYAGFFDPGFGYSLQKDTGTGAKAVLEVRSYLPFVLEHGQIIGRLKYERMMEEPENIYGVERGSNYQLQGLKLSKHFQDI</sequence>
<dbReference type="EC" id="3.5.4.13" evidence="3"/>
<reference evidence="3 4" key="1">
    <citation type="journal article" date="2015" name="Genome Announc.">
        <title>Complete Genome Sequence of 'Candidatus Liberibacter africanus,' a Bacterium Associated with Citrus Huanglongbing.</title>
        <authorList>
            <person name="Lin H."/>
            <person name="Pietersen G."/>
            <person name="Han C."/>
            <person name="Read D.A."/>
            <person name="Lou B."/>
            <person name="Gupta G."/>
            <person name="Civerolo E.L."/>
        </authorList>
    </citation>
    <scope>NUCLEOTIDE SEQUENCE [LARGE SCALE GENOMIC DNA]</scope>
    <source>
        <strain evidence="3 4">PTSAPSY</strain>
    </source>
</reference>
<dbReference type="KEGG" id="lau:G293_02730"/>
<evidence type="ECO:0000313" key="3">
    <source>
        <dbReference type="EMBL" id="AKK20174.1"/>
    </source>
</evidence>
<dbReference type="SUPFAM" id="SSF51283">
    <property type="entry name" value="dUTPase-like"/>
    <property type="match status" value="2"/>
</dbReference>
<dbReference type="Pfam" id="PF06559">
    <property type="entry name" value="DCD_N"/>
    <property type="match status" value="1"/>
</dbReference>
<dbReference type="STRING" id="1277257.G293_02730"/>
<feature type="domain" description="2'-deoxycytidine 5'-triphosphate deaminase C-terminal" evidence="2">
    <location>
        <begin position="170"/>
        <end position="362"/>
    </location>
</feature>